<organism evidence="1 2">
    <name type="scientific">Panagrolaimus sp. PS1159</name>
    <dbReference type="NCBI Taxonomy" id="55785"/>
    <lineage>
        <taxon>Eukaryota</taxon>
        <taxon>Metazoa</taxon>
        <taxon>Ecdysozoa</taxon>
        <taxon>Nematoda</taxon>
        <taxon>Chromadorea</taxon>
        <taxon>Rhabditida</taxon>
        <taxon>Tylenchina</taxon>
        <taxon>Panagrolaimomorpha</taxon>
        <taxon>Panagrolaimoidea</taxon>
        <taxon>Panagrolaimidae</taxon>
        <taxon>Panagrolaimus</taxon>
    </lineage>
</organism>
<sequence>MNWELAEKYCQTFGGHLSSVHSFEEAMFLAYSFYITNANFWTGAFSNDGGLTWKWSDGTTWDYNASGRPSMHQSACGIMWGGQIGDFPCTDINRVLCKKSFN</sequence>
<reference evidence="2" key="1">
    <citation type="submission" date="2022-11" db="UniProtKB">
        <authorList>
            <consortium name="WormBaseParasite"/>
        </authorList>
    </citation>
    <scope>IDENTIFICATION</scope>
</reference>
<protein>
    <submittedName>
        <fullName evidence="2">C-type lectin domain-containing protein</fullName>
    </submittedName>
</protein>
<dbReference type="WBParaSite" id="PS1159_v2.g16374.t1">
    <property type="protein sequence ID" value="PS1159_v2.g16374.t1"/>
    <property type="gene ID" value="PS1159_v2.g16374"/>
</dbReference>
<dbReference type="Proteomes" id="UP000887580">
    <property type="component" value="Unplaced"/>
</dbReference>
<name>A0AC35FDL6_9BILA</name>
<evidence type="ECO:0000313" key="1">
    <source>
        <dbReference type="Proteomes" id="UP000887580"/>
    </source>
</evidence>
<evidence type="ECO:0000313" key="2">
    <source>
        <dbReference type="WBParaSite" id="PS1159_v2.g16374.t1"/>
    </source>
</evidence>
<proteinExistence type="predicted"/>
<accession>A0AC35FDL6</accession>